<evidence type="ECO:0000256" key="2">
    <source>
        <dbReference type="SAM" id="SignalP"/>
    </source>
</evidence>
<reference evidence="3" key="1">
    <citation type="submission" date="2022-07" db="EMBL/GenBank/DDBJ databases">
        <authorList>
            <person name="Trinca V."/>
            <person name="Uliana J.V.C."/>
            <person name="Torres T.T."/>
            <person name="Ward R.J."/>
            <person name="Monesi N."/>
        </authorList>
    </citation>
    <scope>NUCLEOTIDE SEQUENCE</scope>
    <source>
        <strain evidence="3">HSMRA1968</strain>
        <tissue evidence="3">Whole embryos</tissue>
    </source>
</reference>
<dbReference type="SUPFAM" id="SSF52058">
    <property type="entry name" value="L domain-like"/>
    <property type="match status" value="1"/>
</dbReference>
<protein>
    <submittedName>
        <fullName evidence="3">Insulin-like growth factor-binding protein complex acid labile subunit</fullName>
    </submittedName>
</protein>
<dbReference type="InterPro" id="IPR026906">
    <property type="entry name" value="LRR_5"/>
</dbReference>
<accession>A0A9Q0S3L6</accession>
<keyword evidence="1 2" id="KW-0732">Signal</keyword>
<dbReference type="InterPro" id="IPR032675">
    <property type="entry name" value="LRR_dom_sf"/>
</dbReference>
<keyword evidence="4" id="KW-1185">Reference proteome</keyword>
<dbReference type="Pfam" id="PF13306">
    <property type="entry name" value="LRR_5"/>
    <property type="match status" value="2"/>
</dbReference>
<dbReference type="EMBL" id="WJQU01000002">
    <property type="protein sequence ID" value="KAJ6643469.1"/>
    <property type="molecule type" value="Genomic_DNA"/>
</dbReference>
<organism evidence="3 4">
    <name type="scientific">Pseudolycoriella hygida</name>
    <dbReference type="NCBI Taxonomy" id="35572"/>
    <lineage>
        <taxon>Eukaryota</taxon>
        <taxon>Metazoa</taxon>
        <taxon>Ecdysozoa</taxon>
        <taxon>Arthropoda</taxon>
        <taxon>Hexapoda</taxon>
        <taxon>Insecta</taxon>
        <taxon>Pterygota</taxon>
        <taxon>Neoptera</taxon>
        <taxon>Endopterygota</taxon>
        <taxon>Diptera</taxon>
        <taxon>Nematocera</taxon>
        <taxon>Sciaroidea</taxon>
        <taxon>Sciaridae</taxon>
        <taxon>Pseudolycoriella</taxon>
    </lineage>
</organism>
<gene>
    <name evidence="3" type="primary">Igfals_1</name>
    <name evidence="3" type="ORF">Bhyg_08431</name>
</gene>
<dbReference type="Proteomes" id="UP001151699">
    <property type="component" value="Chromosome B"/>
</dbReference>
<feature type="chain" id="PRO_5040483989" evidence="2">
    <location>
        <begin position="18"/>
        <end position="532"/>
    </location>
</feature>
<evidence type="ECO:0000313" key="4">
    <source>
        <dbReference type="Proteomes" id="UP001151699"/>
    </source>
</evidence>
<dbReference type="PANTHER" id="PTHR24373">
    <property type="entry name" value="SLIT RELATED LEUCINE-RICH REPEAT NEURONAL PROTEIN"/>
    <property type="match status" value="1"/>
</dbReference>
<feature type="signal peptide" evidence="2">
    <location>
        <begin position="1"/>
        <end position="17"/>
    </location>
</feature>
<dbReference type="GO" id="GO:0031012">
    <property type="term" value="C:extracellular matrix"/>
    <property type="evidence" value="ECO:0007669"/>
    <property type="project" value="TreeGrafter"/>
</dbReference>
<evidence type="ECO:0000256" key="1">
    <source>
        <dbReference type="ARBA" id="ARBA00022729"/>
    </source>
</evidence>
<name>A0A9Q0S3L6_9DIPT</name>
<dbReference type="AlphaFoldDB" id="A0A9Q0S3L6"/>
<sequence>MRFTIIVIAVYTLGAEAQYVELNCTDCSGMDTIGVKLCCLFYTIELSEQRYQREVVILKPENASAAAFPNLRKIWIQGGLTIQPHAFSSAKNLEYLTLVTDSLQVLPAYAFTGATKLANILFFACYSIVKFDERTFVGLDNLDDLSFQFTPLLSPPKNLFRPLTNLRYITLWDTSMKVIHSELFANNLELEGISISSPLKAVERTFIDGLPNLRHIRVMGVDGSDCVYGDATFQAGDPIRSLNYFQFTIIVIAVYTLGTEAQYVELNCTDCSRMDTIGVKLCCLFYTIELSEQRYEREVIILKPENASADRVTDMKLNHPPVPFFMNETLVAFPNLRKIWIQGGLTIQPYAFSSAKNLEYLTLVTDSLQVLPAYAFTGATKLTSILFFACYSTVKFDEHTFVGLDNLDDLTFQSTPLLSPPKNLFRPLTNLRYITLYDTSIEVIHSELFANNLKLEWITIGSPLKAVERTFIDGLPNIRHVRVINFDGEECVYGRDATFHADDPTRSLSYFQLAMNVCYSNYEFMMSSCNSF</sequence>
<dbReference type="InterPro" id="IPR050328">
    <property type="entry name" value="Dev_Immune_Receptor"/>
</dbReference>
<comment type="caution">
    <text evidence="3">The sequence shown here is derived from an EMBL/GenBank/DDBJ whole genome shotgun (WGS) entry which is preliminary data.</text>
</comment>
<proteinExistence type="predicted"/>
<evidence type="ECO:0000313" key="3">
    <source>
        <dbReference type="EMBL" id="KAJ6643469.1"/>
    </source>
</evidence>
<dbReference type="GO" id="GO:0005615">
    <property type="term" value="C:extracellular space"/>
    <property type="evidence" value="ECO:0007669"/>
    <property type="project" value="TreeGrafter"/>
</dbReference>
<dbReference type="PANTHER" id="PTHR24373:SF370">
    <property type="entry name" value="FISH-LIPS, ISOFORM E"/>
    <property type="match status" value="1"/>
</dbReference>
<dbReference type="Gene3D" id="3.80.10.10">
    <property type="entry name" value="Ribonuclease Inhibitor"/>
    <property type="match status" value="2"/>
</dbReference>
<dbReference type="OrthoDB" id="676979at2759"/>